<dbReference type="InterPro" id="IPR020846">
    <property type="entry name" value="MFS_dom"/>
</dbReference>
<evidence type="ECO:0000313" key="11">
    <source>
        <dbReference type="Proteomes" id="UP000001514"/>
    </source>
</evidence>
<keyword evidence="6 8" id="KW-0472">Membrane</keyword>
<evidence type="ECO:0000256" key="5">
    <source>
        <dbReference type="ARBA" id="ARBA00022989"/>
    </source>
</evidence>
<evidence type="ECO:0000256" key="4">
    <source>
        <dbReference type="ARBA" id="ARBA00022692"/>
    </source>
</evidence>
<dbReference type="HOGENOM" id="CLU_001265_30_5_1"/>
<evidence type="ECO:0000313" key="10">
    <source>
        <dbReference type="EMBL" id="EFJ16780.1"/>
    </source>
</evidence>
<evidence type="ECO:0000256" key="7">
    <source>
        <dbReference type="RuleBase" id="RU003346"/>
    </source>
</evidence>
<feature type="transmembrane region" description="Helical" evidence="8">
    <location>
        <begin position="81"/>
        <end position="99"/>
    </location>
</feature>
<dbReference type="GO" id="GO:1904659">
    <property type="term" value="P:D-glucose transmembrane transport"/>
    <property type="evidence" value="ECO:0000318"/>
    <property type="project" value="GO_Central"/>
</dbReference>
<evidence type="ECO:0000256" key="2">
    <source>
        <dbReference type="ARBA" id="ARBA00010992"/>
    </source>
</evidence>
<dbReference type="GO" id="GO:0016020">
    <property type="term" value="C:membrane"/>
    <property type="evidence" value="ECO:0000318"/>
    <property type="project" value="GO_Central"/>
</dbReference>
<dbReference type="GO" id="GO:0005737">
    <property type="term" value="C:cytoplasm"/>
    <property type="evidence" value="ECO:0007669"/>
    <property type="project" value="UniProtKB-ARBA"/>
</dbReference>
<feature type="domain" description="Major facilitator superfamily (MFS) profile" evidence="9">
    <location>
        <begin position="7"/>
        <end position="454"/>
    </location>
</feature>
<dbReference type="InterPro" id="IPR005828">
    <property type="entry name" value="MFS_sugar_transport-like"/>
</dbReference>
<dbReference type="PRINTS" id="PR00171">
    <property type="entry name" value="SUGRTRNSPORT"/>
</dbReference>
<dbReference type="InterPro" id="IPR005829">
    <property type="entry name" value="Sugar_transporter_CS"/>
</dbReference>
<keyword evidence="3 7" id="KW-0813">Transport</keyword>
<sequence>MYLLDARFLFPALGGLLFGYDIGATSGASISLTSPELSGTDWYQLTSIQTGLVVSGSLYGALLGSILAYNVADRLGRRKELISAAAIYCIGSLVTGLAPNFPVILAGRLAFGFGIGLAMHGAPMYISETSPSKVRGTLVSLKEAFIVLGILLGYLAGSVEISTVGGWRWMYAFAAPIAIIMGIGMWWLPPSPRWLLLRAVQGKGDMSELTRQACEAFKRLGGGSSNITQEAVDLQVDETVKSLESLSRESESAQQSVWELFRGGNLKTLTIGTGLVFFQQVTGQPSVLYYAATILQSAGFAAATDATRVSVLLGVFKLIMTGVAVFNVDKLGRRPLLIGGVSGIVVSLFMLASFFVFGKGLSFLAVIALLLYVGCYQISFGPISWLMISEIFPLRTRGRALSISTLVNFAANALVALAYSPLQELLGAPLTFVGFGVIGIVALVFIVSTVPETKGLSLEEIEQQLFASKQ</sequence>
<feature type="transmembrane region" description="Helical" evidence="8">
    <location>
        <begin position="105"/>
        <end position="126"/>
    </location>
</feature>
<feature type="transmembrane region" description="Helical" evidence="8">
    <location>
        <begin position="138"/>
        <end position="157"/>
    </location>
</feature>
<keyword evidence="4 8" id="KW-0812">Transmembrane</keyword>
<dbReference type="OMA" id="CWKRTHV"/>
<dbReference type="InterPro" id="IPR036259">
    <property type="entry name" value="MFS_trans_sf"/>
</dbReference>
<dbReference type="SUPFAM" id="SSF103473">
    <property type="entry name" value="MFS general substrate transporter"/>
    <property type="match status" value="1"/>
</dbReference>
<evidence type="ECO:0000256" key="6">
    <source>
        <dbReference type="ARBA" id="ARBA00023136"/>
    </source>
</evidence>
<dbReference type="NCBIfam" id="TIGR00879">
    <property type="entry name" value="SP"/>
    <property type="match status" value="1"/>
</dbReference>
<comment type="similarity">
    <text evidence="2 7">Belongs to the major facilitator superfamily. Sugar transporter (TC 2.A.1.1) family.</text>
</comment>
<protein>
    <submittedName>
        <fullName evidence="10">Uncharacterized protein VGT1-2</fullName>
    </submittedName>
</protein>
<accession>D8SFS9</accession>
<feature type="transmembrane region" description="Helical" evidence="8">
    <location>
        <begin position="169"/>
        <end position="188"/>
    </location>
</feature>
<dbReference type="FunCoup" id="D8SFS9">
    <property type="interactions" value="915"/>
</dbReference>
<feature type="transmembrane region" description="Helical" evidence="8">
    <location>
        <begin position="335"/>
        <end position="357"/>
    </location>
</feature>
<feature type="transmembrane region" description="Helical" evidence="8">
    <location>
        <begin position="363"/>
        <end position="388"/>
    </location>
</feature>
<feature type="transmembrane region" description="Helical" evidence="8">
    <location>
        <begin position="425"/>
        <end position="447"/>
    </location>
</feature>
<dbReference type="PROSITE" id="PS00216">
    <property type="entry name" value="SUGAR_TRANSPORT_1"/>
    <property type="match status" value="1"/>
</dbReference>
<dbReference type="KEGG" id="smo:SELMODRAFT_115745"/>
<dbReference type="PANTHER" id="PTHR48023">
    <property type="entry name" value="D-XYLOSE-PROTON SYMPORTER-LIKE 2"/>
    <property type="match status" value="1"/>
</dbReference>
<gene>
    <name evidence="10" type="primary">VGT1-2</name>
    <name evidence="10" type="ORF">SELMODRAFT_115745</name>
</gene>
<dbReference type="Gramene" id="EFJ16780">
    <property type="protein sequence ID" value="EFJ16780"/>
    <property type="gene ID" value="SELMODRAFT_115745"/>
</dbReference>
<feature type="transmembrane region" description="Helical" evidence="8">
    <location>
        <begin position="309"/>
        <end position="328"/>
    </location>
</feature>
<dbReference type="InterPro" id="IPR003663">
    <property type="entry name" value="Sugar/inositol_transpt"/>
</dbReference>
<feature type="transmembrane region" description="Helical" evidence="8">
    <location>
        <begin position="400"/>
        <end position="419"/>
    </location>
</feature>
<keyword evidence="5 8" id="KW-1133">Transmembrane helix</keyword>
<dbReference type="CDD" id="cd17362">
    <property type="entry name" value="MFS_GLUT10_12_Class3_like"/>
    <property type="match status" value="1"/>
</dbReference>
<evidence type="ECO:0000256" key="8">
    <source>
        <dbReference type="SAM" id="Phobius"/>
    </source>
</evidence>
<organism evidence="11">
    <name type="scientific">Selaginella moellendorffii</name>
    <name type="common">Spikemoss</name>
    <dbReference type="NCBI Taxonomy" id="88036"/>
    <lineage>
        <taxon>Eukaryota</taxon>
        <taxon>Viridiplantae</taxon>
        <taxon>Streptophyta</taxon>
        <taxon>Embryophyta</taxon>
        <taxon>Tracheophyta</taxon>
        <taxon>Lycopodiopsida</taxon>
        <taxon>Selaginellales</taxon>
        <taxon>Selaginellaceae</taxon>
        <taxon>Selaginella</taxon>
    </lineage>
</organism>
<comment type="subcellular location">
    <subcellularLocation>
        <location evidence="1">Membrane</location>
        <topology evidence="1">Multi-pass membrane protein</topology>
    </subcellularLocation>
</comment>
<dbReference type="InParanoid" id="D8SFS9"/>
<proteinExistence type="inferred from homology"/>
<dbReference type="Gene3D" id="1.20.1250.20">
    <property type="entry name" value="MFS general substrate transporter like domains"/>
    <property type="match status" value="1"/>
</dbReference>
<dbReference type="Pfam" id="PF00083">
    <property type="entry name" value="Sugar_tr"/>
    <property type="match status" value="1"/>
</dbReference>
<dbReference type="AlphaFoldDB" id="D8SFS9"/>
<evidence type="ECO:0000256" key="3">
    <source>
        <dbReference type="ARBA" id="ARBA00022448"/>
    </source>
</evidence>
<evidence type="ECO:0000256" key="1">
    <source>
        <dbReference type="ARBA" id="ARBA00004141"/>
    </source>
</evidence>
<dbReference type="eggNOG" id="KOG0254">
    <property type="taxonomic scope" value="Eukaryota"/>
</dbReference>
<dbReference type="PANTHER" id="PTHR48023:SF4">
    <property type="entry name" value="D-XYLOSE-PROTON SYMPORTER-LIKE 2"/>
    <property type="match status" value="1"/>
</dbReference>
<dbReference type="InterPro" id="IPR050820">
    <property type="entry name" value="MFS_Sugar_Transporter"/>
</dbReference>
<dbReference type="FunFam" id="1.20.1250.20:FF:000118">
    <property type="entry name" value="D-xylose-proton symporter-like 3, chloroplastic"/>
    <property type="match status" value="1"/>
</dbReference>
<dbReference type="OrthoDB" id="6612291at2759"/>
<name>D8SFS9_SELML</name>
<feature type="transmembrane region" description="Helical" evidence="8">
    <location>
        <begin position="51"/>
        <end position="69"/>
    </location>
</feature>
<dbReference type="GO" id="GO:0055056">
    <property type="term" value="F:D-glucose transmembrane transporter activity"/>
    <property type="evidence" value="ECO:0000318"/>
    <property type="project" value="GO_Central"/>
</dbReference>
<reference evidence="10 11" key="1">
    <citation type="journal article" date="2011" name="Science">
        <title>The Selaginella genome identifies genetic changes associated with the evolution of vascular plants.</title>
        <authorList>
            <person name="Banks J.A."/>
            <person name="Nishiyama T."/>
            <person name="Hasebe M."/>
            <person name="Bowman J.L."/>
            <person name="Gribskov M."/>
            <person name="dePamphilis C."/>
            <person name="Albert V.A."/>
            <person name="Aono N."/>
            <person name="Aoyama T."/>
            <person name="Ambrose B.A."/>
            <person name="Ashton N.W."/>
            <person name="Axtell M.J."/>
            <person name="Barker E."/>
            <person name="Barker M.S."/>
            <person name="Bennetzen J.L."/>
            <person name="Bonawitz N.D."/>
            <person name="Chapple C."/>
            <person name="Cheng C."/>
            <person name="Correa L.G."/>
            <person name="Dacre M."/>
            <person name="DeBarry J."/>
            <person name="Dreyer I."/>
            <person name="Elias M."/>
            <person name="Engstrom E.M."/>
            <person name="Estelle M."/>
            <person name="Feng L."/>
            <person name="Finet C."/>
            <person name="Floyd S.K."/>
            <person name="Frommer W.B."/>
            <person name="Fujita T."/>
            <person name="Gramzow L."/>
            <person name="Gutensohn M."/>
            <person name="Harholt J."/>
            <person name="Hattori M."/>
            <person name="Heyl A."/>
            <person name="Hirai T."/>
            <person name="Hiwatashi Y."/>
            <person name="Ishikawa M."/>
            <person name="Iwata M."/>
            <person name="Karol K.G."/>
            <person name="Koehler B."/>
            <person name="Kolukisaoglu U."/>
            <person name="Kubo M."/>
            <person name="Kurata T."/>
            <person name="Lalonde S."/>
            <person name="Li K."/>
            <person name="Li Y."/>
            <person name="Litt A."/>
            <person name="Lyons E."/>
            <person name="Manning G."/>
            <person name="Maruyama T."/>
            <person name="Michael T.P."/>
            <person name="Mikami K."/>
            <person name="Miyazaki S."/>
            <person name="Morinaga S."/>
            <person name="Murata T."/>
            <person name="Mueller-Roeber B."/>
            <person name="Nelson D.R."/>
            <person name="Obara M."/>
            <person name="Oguri Y."/>
            <person name="Olmstead R.G."/>
            <person name="Onodera N."/>
            <person name="Petersen B.L."/>
            <person name="Pils B."/>
            <person name="Prigge M."/>
            <person name="Rensing S.A."/>
            <person name="Riano-Pachon D.M."/>
            <person name="Roberts A.W."/>
            <person name="Sato Y."/>
            <person name="Scheller H.V."/>
            <person name="Schulz B."/>
            <person name="Schulz C."/>
            <person name="Shakirov E.V."/>
            <person name="Shibagaki N."/>
            <person name="Shinohara N."/>
            <person name="Shippen D.E."/>
            <person name="Soerensen I."/>
            <person name="Sotooka R."/>
            <person name="Sugimoto N."/>
            <person name="Sugita M."/>
            <person name="Sumikawa N."/>
            <person name="Tanurdzic M."/>
            <person name="Theissen G."/>
            <person name="Ulvskov P."/>
            <person name="Wakazuki S."/>
            <person name="Weng J.K."/>
            <person name="Willats W.W."/>
            <person name="Wipf D."/>
            <person name="Wolf P.G."/>
            <person name="Yang L."/>
            <person name="Zimmer A.D."/>
            <person name="Zhu Q."/>
            <person name="Mitros T."/>
            <person name="Hellsten U."/>
            <person name="Loque D."/>
            <person name="Otillar R."/>
            <person name="Salamov A."/>
            <person name="Schmutz J."/>
            <person name="Shapiro H."/>
            <person name="Lindquist E."/>
            <person name="Lucas S."/>
            <person name="Rokhsar D."/>
            <person name="Grigoriev I.V."/>
        </authorList>
    </citation>
    <scope>NUCLEOTIDE SEQUENCE [LARGE SCALE GENOMIC DNA]</scope>
</reference>
<evidence type="ECO:0000259" key="9">
    <source>
        <dbReference type="PROSITE" id="PS50850"/>
    </source>
</evidence>
<dbReference type="Proteomes" id="UP000001514">
    <property type="component" value="Unassembled WGS sequence"/>
</dbReference>
<dbReference type="GeneID" id="9635922"/>
<dbReference type="PROSITE" id="PS50850">
    <property type="entry name" value="MFS"/>
    <property type="match status" value="1"/>
</dbReference>
<keyword evidence="11" id="KW-1185">Reference proteome</keyword>
<dbReference type="EMBL" id="GL377617">
    <property type="protein sequence ID" value="EFJ16780.1"/>
    <property type="molecule type" value="Genomic_DNA"/>
</dbReference>